<protein>
    <submittedName>
        <fullName evidence="2">DUF1653 domain-containing protein</fullName>
    </submittedName>
</protein>
<dbReference type="InterPro" id="IPR023387">
    <property type="entry name" value="DUF1653-like_dom"/>
</dbReference>
<proteinExistence type="predicted"/>
<evidence type="ECO:0000313" key="2">
    <source>
        <dbReference type="EMBL" id="QHI97075.1"/>
    </source>
</evidence>
<gene>
    <name evidence="2" type="ORF">GT347_03175</name>
</gene>
<dbReference type="Proteomes" id="UP000464787">
    <property type="component" value="Chromosome"/>
</dbReference>
<dbReference type="AlphaFoldDB" id="A0A857J2I0"/>
<evidence type="ECO:0000313" key="3">
    <source>
        <dbReference type="Proteomes" id="UP000464787"/>
    </source>
</evidence>
<organism evidence="2 3">
    <name type="scientific">Xylophilus rhododendri</name>
    <dbReference type="NCBI Taxonomy" id="2697032"/>
    <lineage>
        <taxon>Bacteria</taxon>
        <taxon>Pseudomonadati</taxon>
        <taxon>Pseudomonadota</taxon>
        <taxon>Betaproteobacteria</taxon>
        <taxon>Burkholderiales</taxon>
        <taxon>Xylophilus</taxon>
    </lineage>
</organism>
<dbReference type="EMBL" id="CP047650">
    <property type="protein sequence ID" value="QHI97075.1"/>
    <property type="molecule type" value="Genomic_DNA"/>
</dbReference>
<dbReference type="InterPro" id="IPR037135">
    <property type="entry name" value="DUF1653-like_dom_sf"/>
</dbReference>
<sequence length="94" mass="10712">MSSQLPPLPTIPLGRYHHYKGGEYEVIGVARHSETLEAFVIYRPLYNATGMWTRPLAMFLEQVEANGEWQPRFRYLSAYSQRAQDRVPALGTAG</sequence>
<reference evidence="2 3" key="1">
    <citation type="submission" date="2020-01" db="EMBL/GenBank/DDBJ databases">
        <title>Genome sequencing of strain KACC 21265.</title>
        <authorList>
            <person name="Heo J."/>
            <person name="Kim S.-J."/>
            <person name="Kim J.-S."/>
            <person name="Hong S.-B."/>
            <person name="Kwon S.-W."/>
        </authorList>
    </citation>
    <scope>NUCLEOTIDE SEQUENCE [LARGE SCALE GENOMIC DNA]</scope>
    <source>
        <strain evidence="2 3">KACC 21265</strain>
    </source>
</reference>
<dbReference type="KEGG" id="xyk:GT347_03175"/>
<dbReference type="Pfam" id="PF07866">
    <property type="entry name" value="DUF1653"/>
    <property type="match status" value="1"/>
</dbReference>
<dbReference type="Gene3D" id="2.30.30.320">
    <property type="entry name" value="DUF1653-like domain"/>
    <property type="match status" value="1"/>
</dbReference>
<name>A0A857J2I0_9BURK</name>
<dbReference type="RefSeq" id="WP_160550593.1">
    <property type="nucleotide sequence ID" value="NZ_CP047650.1"/>
</dbReference>
<feature type="domain" description="DUF1653" evidence="1">
    <location>
        <begin position="14"/>
        <end position="74"/>
    </location>
</feature>
<accession>A0A857J2I0</accession>
<keyword evidence="3" id="KW-1185">Reference proteome</keyword>
<evidence type="ECO:0000259" key="1">
    <source>
        <dbReference type="Pfam" id="PF07866"/>
    </source>
</evidence>